<name>A0A554JDU2_9BACT</name>
<dbReference type="Pfam" id="PF01765">
    <property type="entry name" value="RRF"/>
    <property type="match status" value="1"/>
</dbReference>
<organism evidence="5 6">
    <name type="scientific">Candidatus Berkelbacteria bacterium Gr01-1014_85</name>
    <dbReference type="NCBI Taxonomy" id="2017150"/>
    <lineage>
        <taxon>Bacteria</taxon>
        <taxon>Candidatus Berkelbacteria</taxon>
    </lineage>
</organism>
<evidence type="ECO:0000259" key="4">
    <source>
        <dbReference type="Pfam" id="PF01765"/>
    </source>
</evidence>
<dbReference type="PANTHER" id="PTHR20982">
    <property type="entry name" value="RIBOSOME RECYCLING FACTOR"/>
    <property type="match status" value="1"/>
</dbReference>
<feature type="coiled-coil region" evidence="3">
    <location>
        <begin position="128"/>
        <end position="177"/>
    </location>
</feature>
<dbReference type="AlphaFoldDB" id="A0A554JDU2"/>
<dbReference type="Gene3D" id="1.10.132.20">
    <property type="entry name" value="Ribosome-recycling factor"/>
    <property type="match status" value="1"/>
</dbReference>
<evidence type="ECO:0000256" key="3">
    <source>
        <dbReference type="SAM" id="Coils"/>
    </source>
</evidence>
<evidence type="ECO:0000256" key="2">
    <source>
        <dbReference type="ARBA" id="ARBA00022917"/>
    </source>
</evidence>
<dbReference type="GO" id="GO:0006412">
    <property type="term" value="P:translation"/>
    <property type="evidence" value="ECO:0007669"/>
    <property type="project" value="UniProtKB-KW"/>
</dbReference>
<evidence type="ECO:0000313" key="5">
    <source>
        <dbReference type="EMBL" id="TSC66555.1"/>
    </source>
</evidence>
<gene>
    <name evidence="5" type="ORF">CEO22_33</name>
</gene>
<evidence type="ECO:0000313" key="6">
    <source>
        <dbReference type="Proteomes" id="UP000316253"/>
    </source>
</evidence>
<dbReference type="InterPro" id="IPR036191">
    <property type="entry name" value="RRF_sf"/>
</dbReference>
<dbReference type="SUPFAM" id="SSF55194">
    <property type="entry name" value="Ribosome recycling factor, RRF"/>
    <property type="match status" value="1"/>
</dbReference>
<dbReference type="GO" id="GO:0043023">
    <property type="term" value="F:ribosomal large subunit binding"/>
    <property type="evidence" value="ECO:0007669"/>
    <property type="project" value="TreeGrafter"/>
</dbReference>
<accession>A0A554JDU2</accession>
<protein>
    <submittedName>
        <fullName evidence="5">Ribosome recycling factor</fullName>
    </submittedName>
</protein>
<proteinExistence type="inferred from homology"/>
<dbReference type="InterPro" id="IPR002661">
    <property type="entry name" value="Ribosome_recyc_fac"/>
</dbReference>
<dbReference type="EMBL" id="VMFD01000002">
    <property type="protein sequence ID" value="TSC66555.1"/>
    <property type="molecule type" value="Genomic_DNA"/>
</dbReference>
<dbReference type="FunFam" id="3.30.1360.40:FF:000001">
    <property type="entry name" value="Ribosome-recycling factor"/>
    <property type="match status" value="1"/>
</dbReference>
<evidence type="ECO:0000256" key="1">
    <source>
        <dbReference type="ARBA" id="ARBA00005912"/>
    </source>
</evidence>
<comment type="caution">
    <text evidence="5">The sequence shown here is derived from an EMBL/GenBank/DDBJ whole genome shotgun (WGS) entry which is preliminary data.</text>
</comment>
<feature type="domain" description="Ribosome recycling factor" evidence="4">
    <location>
        <begin position="19"/>
        <end position="179"/>
    </location>
</feature>
<reference evidence="5 6" key="1">
    <citation type="submission" date="2017-08" db="EMBL/GenBank/DDBJ databases">
        <title>Mechanisms for carbon and nitrogen cycling indicate functional differentiation within the Candidate Phyla Radiation.</title>
        <authorList>
            <person name="Danczak R.E."/>
            <person name="Johnston M.D."/>
            <person name="Kenah C."/>
            <person name="Slattery M."/>
            <person name="Wrighton K.C."/>
            <person name="Wilkins M.J."/>
        </authorList>
    </citation>
    <scope>NUCLEOTIDE SEQUENCE [LARGE SCALE GENOMIC DNA]</scope>
    <source>
        <strain evidence="5">Gr01-1014_85</strain>
    </source>
</reference>
<dbReference type="Gene3D" id="3.30.1360.40">
    <property type="match status" value="1"/>
</dbReference>
<keyword evidence="3" id="KW-0175">Coiled coil</keyword>
<sequence length="182" mass="20414">MNHQPTKVEFQALVDELGERLKTIQTGRATAMLVEDIQVMQYGQPMSLKSVATLSVPEANQLVITPWDRGLLGAIEAALRDSGRNFNPINDGQLIRLIIPAMTQERRDELVKLVGKMAEETRIALRNLRKEGREAAQAQAKRGELNEDLLASAEKELDRLTEQMNQAVETLVARKTEEVRTI</sequence>
<dbReference type="InterPro" id="IPR023584">
    <property type="entry name" value="Ribosome_recyc_fac_dom"/>
</dbReference>
<keyword evidence="2" id="KW-0648">Protein biosynthesis</keyword>
<comment type="similarity">
    <text evidence="1">Belongs to the RRF family.</text>
</comment>
<dbReference type="Proteomes" id="UP000316253">
    <property type="component" value="Unassembled WGS sequence"/>
</dbReference>
<dbReference type="PANTHER" id="PTHR20982:SF3">
    <property type="entry name" value="MITOCHONDRIAL RIBOSOME RECYCLING FACTOR PSEUDO 1"/>
    <property type="match status" value="1"/>
</dbReference>